<feature type="compositionally biased region" description="Polar residues" evidence="1">
    <location>
        <begin position="386"/>
        <end position="398"/>
    </location>
</feature>
<feature type="compositionally biased region" description="Basic residues" evidence="1">
    <location>
        <begin position="135"/>
        <end position="146"/>
    </location>
</feature>
<protein>
    <submittedName>
        <fullName evidence="2">Uncharacterized protein</fullName>
    </submittedName>
</protein>
<proteinExistence type="predicted"/>
<feature type="compositionally biased region" description="Gly residues" evidence="1">
    <location>
        <begin position="44"/>
        <end position="59"/>
    </location>
</feature>
<feature type="compositionally biased region" description="Basic residues" evidence="1">
    <location>
        <begin position="321"/>
        <end position="331"/>
    </location>
</feature>
<sequence length="672" mass="71368">MSATPKRSDSTTAWTRRGEDSTGSWRSEKDTGAAFRGMTRGRGRGGGAARGRQGGGRGAGSRSVSARGVLDIPKSTPPPLPIEKTGSGGNSVVKNSTLPLKAREIPKVSSRPNLTVDAQAAQSSDPTSPLSPSKPTRRRRNTHKRSASAAIPKPIPTALMEALPTSPSAPLVPASKESRDPSPNAEKATNPHAHVHDLRKEITNLVQHVRNMAMDVNRPNSPTTHIDWAGEDDDSLPDLDDWGISSKLASDVGETSAKAASKPDPVVQTLPDSSSTSVPEKLELKDGSVGQIVTVDGAQSSAESPTESSMSMSLSVPPPVKRTRERRRGGRRDKEKRASLASQVNGTGDKQVQLTTTPKKSLLERISSPVRPEPPLLQETKPALVPSSSDQVITSAKSGPNVPRHGALPPKPLSLPKKPPPSSKTSGSWRANRVERLLPKDLNPPVEPIPIATAAQDSPEPTEQVATAVPTVEPHAKEEVNGDSSNLLEETPNDASSVTPGEDTVPATNTSSFDWSEEPISLNNANQPDDDWPSVEVEPATPSNNVIPEAPPASTVTIPLTADNTETKSSGSPSPRFRSQRPLSGDSTPRPRRERSPYKTHTPRNHSMPHAGSVSGSGSRSSPSPSPFGRPRPQHVSRPVIRMDALAMISRSLRESPPPRRESPPATKVGES</sequence>
<feature type="compositionally biased region" description="Low complexity" evidence="1">
    <location>
        <begin position="612"/>
        <end position="623"/>
    </location>
</feature>
<accession>A0A9Q5NBB8</accession>
<gene>
    <name evidence="2" type="ORF">A7U60_g1911</name>
</gene>
<feature type="compositionally biased region" description="Polar residues" evidence="1">
    <location>
        <begin position="455"/>
        <end position="465"/>
    </location>
</feature>
<dbReference type="AlphaFoldDB" id="A0A9Q5NBB8"/>
<comment type="caution">
    <text evidence="2">The sequence shown here is derived from an EMBL/GenBank/DDBJ whole genome shotgun (WGS) entry which is preliminary data.</text>
</comment>
<feature type="region of interest" description="Disordered" evidence="1">
    <location>
        <begin position="1"/>
        <end position="197"/>
    </location>
</feature>
<feature type="compositionally biased region" description="Basic and acidic residues" evidence="1">
    <location>
        <begin position="652"/>
        <end position="663"/>
    </location>
</feature>
<dbReference type="OrthoDB" id="3267789at2759"/>
<feature type="compositionally biased region" description="Polar residues" evidence="1">
    <location>
        <begin position="120"/>
        <end position="134"/>
    </location>
</feature>
<reference evidence="2" key="1">
    <citation type="submission" date="2016-06" db="EMBL/GenBank/DDBJ databases">
        <title>Draft Genome sequence of the fungus Inonotus baumii.</title>
        <authorList>
            <person name="Zhu H."/>
            <person name="Lin W."/>
        </authorList>
    </citation>
    <scope>NUCLEOTIDE SEQUENCE</scope>
    <source>
        <strain evidence="2">821</strain>
    </source>
</reference>
<organism evidence="2 3">
    <name type="scientific">Sanghuangporus baumii</name>
    <name type="common">Phellinus baumii</name>
    <dbReference type="NCBI Taxonomy" id="108892"/>
    <lineage>
        <taxon>Eukaryota</taxon>
        <taxon>Fungi</taxon>
        <taxon>Dikarya</taxon>
        <taxon>Basidiomycota</taxon>
        <taxon>Agaricomycotina</taxon>
        <taxon>Agaricomycetes</taxon>
        <taxon>Hymenochaetales</taxon>
        <taxon>Hymenochaetaceae</taxon>
        <taxon>Sanghuangporus</taxon>
    </lineage>
</organism>
<feature type="compositionally biased region" description="Polar residues" evidence="1">
    <location>
        <begin position="1"/>
        <end position="14"/>
    </location>
</feature>
<evidence type="ECO:0000313" key="2">
    <source>
        <dbReference type="EMBL" id="OCB90886.1"/>
    </source>
</evidence>
<feature type="compositionally biased region" description="Acidic residues" evidence="1">
    <location>
        <begin position="229"/>
        <end position="241"/>
    </location>
</feature>
<feature type="region of interest" description="Disordered" evidence="1">
    <location>
        <begin position="215"/>
        <end position="672"/>
    </location>
</feature>
<feature type="compositionally biased region" description="Polar residues" evidence="1">
    <location>
        <begin position="340"/>
        <end position="359"/>
    </location>
</feature>
<feature type="compositionally biased region" description="Polar residues" evidence="1">
    <location>
        <begin position="482"/>
        <end position="499"/>
    </location>
</feature>
<feature type="compositionally biased region" description="Low complexity" evidence="1">
    <location>
        <begin position="300"/>
        <end position="315"/>
    </location>
</feature>
<feature type="compositionally biased region" description="Pro residues" evidence="1">
    <location>
        <begin position="409"/>
        <end position="422"/>
    </location>
</feature>
<dbReference type="Proteomes" id="UP000757232">
    <property type="component" value="Unassembled WGS sequence"/>
</dbReference>
<feature type="compositionally biased region" description="Basic and acidic residues" evidence="1">
    <location>
        <begin position="16"/>
        <end position="31"/>
    </location>
</feature>
<evidence type="ECO:0000313" key="3">
    <source>
        <dbReference type="Proteomes" id="UP000757232"/>
    </source>
</evidence>
<dbReference type="EMBL" id="LNZH02000115">
    <property type="protein sequence ID" value="OCB90886.1"/>
    <property type="molecule type" value="Genomic_DNA"/>
</dbReference>
<feature type="compositionally biased region" description="Polar residues" evidence="1">
    <location>
        <begin position="554"/>
        <end position="573"/>
    </location>
</feature>
<evidence type="ECO:0000256" key="1">
    <source>
        <dbReference type="SAM" id="MobiDB-lite"/>
    </source>
</evidence>
<name>A0A9Q5NBB8_SANBA</name>
<keyword evidence="3" id="KW-1185">Reference proteome</keyword>